<evidence type="ECO:0000313" key="6">
    <source>
        <dbReference type="Proteomes" id="UP000261812"/>
    </source>
</evidence>
<dbReference type="SUPFAM" id="SSF48173">
    <property type="entry name" value="Cryptochrome/photolyase FAD-binding domain"/>
    <property type="match status" value="1"/>
</dbReference>
<dbReference type="GO" id="GO:0005737">
    <property type="term" value="C:cytoplasm"/>
    <property type="evidence" value="ECO:0007669"/>
    <property type="project" value="TreeGrafter"/>
</dbReference>
<dbReference type="GO" id="GO:0032922">
    <property type="term" value="P:circadian regulation of gene expression"/>
    <property type="evidence" value="ECO:0007669"/>
    <property type="project" value="TreeGrafter"/>
</dbReference>
<proteinExistence type="predicted"/>
<dbReference type="GO" id="GO:0043153">
    <property type="term" value="P:entrainment of circadian clock by photoperiod"/>
    <property type="evidence" value="ECO:0007669"/>
    <property type="project" value="TreeGrafter"/>
</dbReference>
<keyword evidence="2 3" id="KW-0274">FAD</keyword>
<dbReference type="GO" id="GO:0071949">
    <property type="term" value="F:FAD binding"/>
    <property type="evidence" value="ECO:0007669"/>
    <property type="project" value="TreeGrafter"/>
</dbReference>
<keyword evidence="5" id="KW-0456">Lyase</keyword>
<dbReference type="InterPro" id="IPR002081">
    <property type="entry name" value="Cryptochrome/DNA_photolyase_1"/>
</dbReference>
<feature type="binding site" evidence="3">
    <location>
        <position position="64"/>
    </location>
    <ligand>
        <name>FAD</name>
        <dbReference type="ChEBI" id="CHEBI:57692"/>
    </ligand>
</feature>
<name>A0A3B7MKQ2_9CYAN</name>
<dbReference type="Pfam" id="PF03441">
    <property type="entry name" value="FAD_binding_7"/>
    <property type="match status" value="1"/>
</dbReference>
<gene>
    <name evidence="5" type="ORF">D3A95_04885</name>
</gene>
<reference evidence="6" key="1">
    <citation type="submission" date="2018-09" db="EMBL/GenBank/DDBJ databases">
        <title>Complete genome sequence of thermophilic cyanobacteria strain Thermosynechococcus elongatus PKUAC-SCTE542.</title>
        <authorList>
            <person name="Liang Y."/>
            <person name="Tang J."/>
            <person name="Daroch M."/>
        </authorList>
    </citation>
    <scope>NUCLEOTIDE SEQUENCE [LARGE SCALE GENOMIC DNA]</scope>
    <source>
        <strain evidence="6">E542</strain>
    </source>
</reference>
<dbReference type="PANTHER" id="PTHR11455:SF18">
    <property type="entry name" value="SI:CH1073-390K14.1"/>
    <property type="match status" value="1"/>
</dbReference>
<dbReference type="RefSeq" id="WP_181496517.1">
    <property type="nucleotide sequence ID" value="NZ_CP032152.1"/>
</dbReference>
<dbReference type="Proteomes" id="UP000261812">
    <property type="component" value="Chromosome"/>
</dbReference>
<evidence type="ECO:0000256" key="3">
    <source>
        <dbReference type="PIRSR" id="PIRSR602081-1"/>
    </source>
</evidence>
<keyword evidence="1 3" id="KW-0285">Flavoprotein</keyword>
<accession>A0A3B7MKQ2</accession>
<dbReference type="KEGG" id="tsq:D3A95_04885"/>
<sequence length="275" mass="31409">MSNSAKDLLAAAAVERIEGTRDTYVPYLRQVFADVVGEDEAVSETRGGLAAAQERLAKIQPLRYGQSRNFLAGAVTGLSAYLRHGVISLAAVRDRLREVVAHPHEAEALLQQLAWRDYWQRLYARWGDRLWQDIEPYKTGWQATDYATDLPPALVAAETGLACMDAFSRDLQETGYLHNHARLWLAAYVVHWCRVRWQAGAAWFLQHLLDGDPASNNLSWQWVASTFSHKPYFFNRQNLERYSAGQYCRRCAMGDRCPFDATYEELEVRLFPHKA</sequence>
<dbReference type="InterPro" id="IPR005101">
    <property type="entry name" value="Cryptochr/Photolyase_FAD-bd"/>
</dbReference>
<dbReference type="EMBL" id="CP032152">
    <property type="protein sequence ID" value="AXY67706.1"/>
    <property type="molecule type" value="Genomic_DNA"/>
</dbReference>
<evidence type="ECO:0000313" key="5">
    <source>
        <dbReference type="EMBL" id="AXY67706.1"/>
    </source>
</evidence>
<evidence type="ECO:0000259" key="4">
    <source>
        <dbReference type="Pfam" id="PF03441"/>
    </source>
</evidence>
<dbReference type="GO" id="GO:0003677">
    <property type="term" value="F:DNA binding"/>
    <property type="evidence" value="ECO:0007669"/>
    <property type="project" value="TreeGrafter"/>
</dbReference>
<dbReference type="InterPro" id="IPR036134">
    <property type="entry name" value="Crypto/Photolyase_FAD-like_sf"/>
</dbReference>
<dbReference type="AlphaFoldDB" id="A0A3B7MKQ2"/>
<organism evidence="5 6">
    <name type="scientific">Thermosynechococcus sichuanensis E542</name>
    <dbReference type="NCBI Taxonomy" id="2016101"/>
    <lineage>
        <taxon>Bacteria</taxon>
        <taxon>Bacillati</taxon>
        <taxon>Cyanobacteriota</taxon>
        <taxon>Cyanophyceae</taxon>
        <taxon>Acaryochloridales</taxon>
        <taxon>Thermosynechococcaceae</taxon>
        <taxon>Thermosynechococcus</taxon>
        <taxon>Thermosynechococcus sichuanensis</taxon>
    </lineage>
</organism>
<dbReference type="Gene3D" id="1.10.579.10">
    <property type="entry name" value="DNA Cyclobutane Dipyrimidine Photolyase, subunit A, domain 3"/>
    <property type="match status" value="1"/>
</dbReference>
<dbReference type="Gene3D" id="1.25.40.80">
    <property type="match status" value="1"/>
</dbReference>
<dbReference type="GO" id="GO:0003904">
    <property type="term" value="F:deoxyribodipyrimidine photo-lyase activity"/>
    <property type="evidence" value="ECO:0007669"/>
    <property type="project" value="TreeGrafter"/>
</dbReference>
<comment type="cofactor">
    <cofactor evidence="3">
        <name>FAD</name>
        <dbReference type="ChEBI" id="CHEBI:57692"/>
    </cofactor>
    <text evidence="3">Binds 1 FAD per subunit.</text>
</comment>
<feature type="domain" description="Cryptochrome/DNA photolyase FAD-binding" evidence="4">
    <location>
        <begin position="110"/>
        <end position="233"/>
    </location>
</feature>
<evidence type="ECO:0000256" key="1">
    <source>
        <dbReference type="ARBA" id="ARBA00022630"/>
    </source>
</evidence>
<protein>
    <submittedName>
        <fullName evidence="5">Deoxyribodipyrimidine photo-lyase</fullName>
    </submittedName>
</protein>
<evidence type="ECO:0000256" key="2">
    <source>
        <dbReference type="ARBA" id="ARBA00022827"/>
    </source>
</evidence>
<dbReference type="PANTHER" id="PTHR11455">
    <property type="entry name" value="CRYPTOCHROME"/>
    <property type="match status" value="1"/>
</dbReference>
<feature type="binding site" evidence="3">
    <location>
        <begin position="210"/>
        <end position="212"/>
    </location>
    <ligand>
        <name>FAD</name>
        <dbReference type="ChEBI" id="CHEBI:57692"/>
    </ligand>
</feature>
<keyword evidence="6" id="KW-1185">Reference proteome</keyword>